<dbReference type="WBParaSite" id="SSLN_0000270101-mRNA-1">
    <property type="protein sequence ID" value="SSLN_0000270101-mRNA-1"/>
    <property type="gene ID" value="SSLN_0000270101"/>
</dbReference>
<gene>
    <name evidence="1" type="ORF">SSLN_LOCUS2614</name>
</gene>
<dbReference type="OrthoDB" id="6238737at2759"/>
<organism evidence="3">
    <name type="scientific">Schistocephalus solidus</name>
    <name type="common">Tapeworm</name>
    <dbReference type="NCBI Taxonomy" id="70667"/>
    <lineage>
        <taxon>Eukaryota</taxon>
        <taxon>Metazoa</taxon>
        <taxon>Spiralia</taxon>
        <taxon>Lophotrochozoa</taxon>
        <taxon>Platyhelminthes</taxon>
        <taxon>Cestoda</taxon>
        <taxon>Eucestoda</taxon>
        <taxon>Diphyllobothriidea</taxon>
        <taxon>Diphyllobothriidae</taxon>
        <taxon>Schistocephalus</taxon>
    </lineage>
</organism>
<reference evidence="3" key="1">
    <citation type="submission" date="2016-06" db="UniProtKB">
        <authorList>
            <consortium name="WormBaseParasite"/>
        </authorList>
    </citation>
    <scope>IDENTIFICATION</scope>
</reference>
<proteinExistence type="predicted"/>
<keyword evidence="2" id="KW-1185">Reference proteome</keyword>
<evidence type="ECO:0000313" key="1">
    <source>
        <dbReference type="EMBL" id="VDL88999.1"/>
    </source>
</evidence>
<name>A0A183SEG6_SCHSO</name>
<accession>A0A183SEG6</accession>
<dbReference type="Proteomes" id="UP000275846">
    <property type="component" value="Unassembled WGS sequence"/>
</dbReference>
<dbReference type="EMBL" id="UYSU01032297">
    <property type="protein sequence ID" value="VDL88999.1"/>
    <property type="molecule type" value="Genomic_DNA"/>
</dbReference>
<evidence type="ECO:0000313" key="2">
    <source>
        <dbReference type="Proteomes" id="UP000275846"/>
    </source>
</evidence>
<evidence type="ECO:0000313" key="3">
    <source>
        <dbReference type="WBParaSite" id="SSLN_0000270101-mRNA-1"/>
    </source>
</evidence>
<reference evidence="1 2" key="2">
    <citation type="submission" date="2018-11" db="EMBL/GenBank/DDBJ databases">
        <authorList>
            <consortium name="Pathogen Informatics"/>
        </authorList>
    </citation>
    <scope>NUCLEOTIDE SEQUENCE [LARGE SCALE GENOMIC DNA]</scope>
    <source>
        <strain evidence="1 2">NST_G2</strain>
    </source>
</reference>
<dbReference type="AlphaFoldDB" id="A0A183SEG6"/>
<sequence>MRVPIRYFRRLSTAANSPSGKPNVRSLFLDEYAQGLDSGKFSSKESLAQFLATRIVAFGRNFIIIDKPAWLSVWGHARSKANIHGRPTLSSTSELPLSLRDCLPQLRTLLCEEYGLWPGHPGVPSSQRATPPALACSVLFDRNDPLEKWPPPQELFIAESLPSAYSGLILLATSPEYAEFAKKFYAASNRDRASTSSFSFAFIPTHPVPIPRLPCHYLYFFLIYLEFLSPFRLLTL</sequence>
<protein>
    <submittedName>
        <fullName evidence="3">ATP-binding protein</fullName>
    </submittedName>
</protein>